<dbReference type="PANTHER" id="PTHR32305:SF15">
    <property type="entry name" value="PROTEIN RHSA-RELATED"/>
    <property type="match status" value="1"/>
</dbReference>
<evidence type="ECO:0000313" key="2">
    <source>
        <dbReference type="Proteomes" id="UP000472755"/>
    </source>
</evidence>
<gene>
    <name evidence="1" type="ORF">GMD59_04765</name>
</gene>
<dbReference type="EMBL" id="WMZU01000005">
    <property type="protein sequence ID" value="MTS26598.1"/>
    <property type="molecule type" value="Genomic_DNA"/>
</dbReference>
<dbReference type="PANTHER" id="PTHR32305">
    <property type="match status" value="1"/>
</dbReference>
<accession>A0A6L6LQD2</accession>
<organism evidence="1 2">
    <name type="scientific">Ruthenibacterium lactatiformans</name>
    <dbReference type="NCBI Taxonomy" id="1550024"/>
    <lineage>
        <taxon>Bacteria</taxon>
        <taxon>Bacillati</taxon>
        <taxon>Bacillota</taxon>
        <taxon>Clostridia</taxon>
        <taxon>Eubacteriales</taxon>
        <taxon>Oscillospiraceae</taxon>
        <taxon>Ruthenibacterium</taxon>
    </lineage>
</organism>
<name>A0A6L6LQD2_9FIRM</name>
<dbReference type="InterPro" id="IPR050708">
    <property type="entry name" value="T6SS_VgrG/RHS"/>
</dbReference>
<dbReference type="NCBIfam" id="TIGR03696">
    <property type="entry name" value="Rhs_assc_core"/>
    <property type="match status" value="1"/>
</dbReference>
<evidence type="ECO:0008006" key="3">
    <source>
        <dbReference type="Google" id="ProtNLM"/>
    </source>
</evidence>
<evidence type="ECO:0000313" key="1">
    <source>
        <dbReference type="EMBL" id="MTS26598.1"/>
    </source>
</evidence>
<sequence>MHSERAVFAETNKNLYGRRGSVVQLLKDGAVTQEYAYDAYGYINADEFGIQAPFYGYNGEKQNPFTGLQYLRARYYAPQNGGFITQDSFSGVLTNALSQNRYTYAHNNPVNYADPSGHRYVKGIEIGDNLKSSSAKKQPITSGRPLSPGLTGAVVKKTTTSKKAPVISGSIAANAALSAARAGVPVGASSAVVNAIRQEPYISIQNASGQTVTVPSHFSNIAEAAKNFIRHEPIL</sequence>
<comment type="caution">
    <text evidence="1">The sequence shown here is derived from an EMBL/GenBank/DDBJ whole genome shotgun (WGS) entry which is preliminary data.</text>
</comment>
<protein>
    <recommendedName>
        <fullName evidence="3">RHS repeat-associated core domain-containing protein</fullName>
    </recommendedName>
</protein>
<dbReference type="Gene3D" id="2.180.10.10">
    <property type="entry name" value="RHS repeat-associated core"/>
    <property type="match status" value="1"/>
</dbReference>
<proteinExistence type="predicted"/>
<dbReference type="InterPro" id="IPR022385">
    <property type="entry name" value="Rhs_assc_core"/>
</dbReference>
<dbReference type="Proteomes" id="UP000472755">
    <property type="component" value="Unassembled WGS sequence"/>
</dbReference>
<dbReference type="AlphaFoldDB" id="A0A6L6LQD2"/>
<reference evidence="1 2" key="1">
    <citation type="journal article" date="2019" name="Nat. Med.">
        <title>A library of human gut bacterial isolates paired with longitudinal multiomics data enables mechanistic microbiome research.</title>
        <authorList>
            <person name="Poyet M."/>
            <person name="Groussin M."/>
            <person name="Gibbons S.M."/>
            <person name="Avila-Pacheco J."/>
            <person name="Jiang X."/>
            <person name="Kearney S.M."/>
            <person name="Perrotta A.R."/>
            <person name="Berdy B."/>
            <person name="Zhao S."/>
            <person name="Lieberman T.D."/>
            <person name="Swanson P.K."/>
            <person name="Smith M."/>
            <person name="Roesemann S."/>
            <person name="Alexander J.E."/>
            <person name="Rich S.A."/>
            <person name="Livny J."/>
            <person name="Vlamakis H."/>
            <person name="Clish C."/>
            <person name="Bullock K."/>
            <person name="Deik A."/>
            <person name="Scott J."/>
            <person name="Pierce K.A."/>
            <person name="Xavier R.J."/>
            <person name="Alm E.J."/>
        </authorList>
    </citation>
    <scope>NUCLEOTIDE SEQUENCE [LARGE SCALE GENOMIC DNA]</scope>
    <source>
        <strain evidence="1 2">BIOML-A4</strain>
    </source>
</reference>